<dbReference type="Proteomes" id="UP001055879">
    <property type="component" value="Linkage Group LG12"/>
</dbReference>
<accession>A0ACB8YFG6</accession>
<reference evidence="2" key="1">
    <citation type="journal article" date="2022" name="Mol. Ecol. Resour.">
        <title>The genomes of chicory, endive, great burdock and yacon provide insights into Asteraceae palaeo-polyploidization history and plant inulin production.</title>
        <authorList>
            <person name="Fan W."/>
            <person name="Wang S."/>
            <person name="Wang H."/>
            <person name="Wang A."/>
            <person name="Jiang F."/>
            <person name="Liu H."/>
            <person name="Zhao H."/>
            <person name="Xu D."/>
            <person name="Zhang Y."/>
        </authorList>
    </citation>
    <scope>NUCLEOTIDE SEQUENCE [LARGE SCALE GENOMIC DNA]</scope>
    <source>
        <strain evidence="2">cv. Niubang</strain>
    </source>
</reference>
<protein>
    <submittedName>
        <fullName evidence="1">Uncharacterized protein</fullName>
    </submittedName>
</protein>
<dbReference type="EMBL" id="CM042058">
    <property type="protein sequence ID" value="KAI3684494.1"/>
    <property type="molecule type" value="Genomic_DNA"/>
</dbReference>
<organism evidence="1 2">
    <name type="scientific">Arctium lappa</name>
    <name type="common">Greater burdock</name>
    <name type="synonym">Lappa major</name>
    <dbReference type="NCBI Taxonomy" id="4217"/>
    <lineage>
        <taxon>Eukaryota</taxon>
        <taxon>Viridiplantae</taxon>
        <taxon>Streptophyta</taxon>
        <taxon>Embryophyta</taxon>
        <taxon>Tracheophyta</taxon>
        <taxon>Spermatophyta</taxon>
        <taxon>Magnoliopsida</taxon>
        <taxon>eudicotyledons</taxon>
        <taxon>Gunneridae</taxon>
        <taxon>Pentapetalae</taxon>
        <taxon>asterids</taxon>
        <taxon>campanulids</taxon>
        <taxon>Asterales</taxon>
        <taxon>Asteraceae</taxon>
        <taxon>Carduoideae</taxon>
        <taxon>Cardueae</taxon>
        <taxon>Arctiinae</taxon>
        <taxon>Arctium</taxon>
    </lineage>
</organism>
<comment type="caution">
    <text evidence="1">The sequence shown here is derived from an EMBL/GenBank/DDBJ whole genome shotgun (WGS) entry which is preliminary data.</text>
</comment>
<gene>
    <name evidence="1" type="ORF">L6452_33718</name>
</gene>
<reference evidence="1 2" key="2">
    <citation type="journal article" date="2022" name="Mol. Ecol. Resour.">
        <title>The genomes of chicory, endive, great burdock and yacon provide insights into Asteraceae paleo-polyploidization history and plant inulin production.</title>
        <authorList>
            <person name="Fan W."/>
            <person name="Wang S."/>
            <person name="Wang H."/>
            <person name="Wang A."/>
            <person name="Jiang F."/>
            <person name="Liu H."/>
            <person name="Zhao H."/>
            <person name="Xu D."/>
            <person name="Zhang Y."/>
        </authorList>
    </citation>
    <scope>NUCLEOTIDE SEQUENCE [LARGE SCALE GENOMIC DNA]</scope>
    <source>
        <strain evidence="2">cv. Niubang</strain>
    </source>
</reference>
<evidence type="ECO:0000313" key="1">
    <source>
        <dbReference type="EMBL" id="KAI3684494.1"/>
    </source>
</evidence>
<name>A0ACB8YFG6_ARCLA</name>
<keyword evidence="2" id="KW-1185">Reference proteome</keyword>
<evidence type="ECO:0000313" key="2">
    <source>
        <dbReference type="Proteomes" id="UP001055879"/>
    </source>
</evidence>
<sequence length="1510" mass="172720">MDAILQCAMRIGDEKIANSDVSPVDVDIAKGVRSNRRILLPLFHEVVNQVPRGGCTRVNANSSTQDNILEVDQYDFVNTQGTSATGVRSNRRILLPLFHEVVNQVPRGGCTRVNANSSTQDNILEVDPYDFVYDGIPRQHRVLKEQNACVHCGAKRLKFEFATFCCMSGKTKLAYSPIPEELHHLFTSQSELGEMFRHNIRAYNTNFSFTSMGVNLDSTTSNMTSGVYTFRAHGGIYHKIDQLVPRDGQPRYLQLYFYDSESEFSHRLQWPNLDRNIVEILTHVLATNPYVRTFRSLAELGPLDSYRVTLNASVELDQRVYNRPTTSEVAGIWVEGNDNISAYKRSIVVYGRSDYSQYIKSYFSCYDPLSYPLFFPNGEPGWHSNIQRHGACINQIVNDEENIEEDLEETNVRRGRNVSMREYYCYKFQIRSNDNLILLGGRLLQQFVVDVYIKIETSRLEFCEKNQAKIRADLYQGVVDCVNAGEVQPSRVGQRVVLPASFIGGPRDMRRRFMDAMTLVQDDGKPDIFLTMTCNPKWPEILRELLSGQTAQDRPDLVTRVFRAKLEDIKKQLFQKHILGVVGAYVYVIEFQKRGLPHAHFLLIMKPGHKMTNPDHYDKIVCAEIPDLTKYPQMHQLVVQHMMHGPCGHLRPSSPCMQGEPKKCRFRYPRQFNDQTAHAEDSYPLYRRRNNGINVNVRGHTLDNRWVVPYNPKLLMMFNCHINVEACSSITSVKYVFKYVYKGHDKQVVHVDPGETELVINEIKKFQDARYVSPPEAIWRIFSFALSQIHPYVMALQLHLPNKQMVRFRDDDIMTDIVDRERDKRTMLTAFFERNKVDRSARQYLYKDFPKNYTWNPSSRRWNPRRQGSMRGRLVSANPAEGERYYLRVILSHISGPTCFEDLYTVNGLLHPTFRKAALERGLIETDDNLSQCLAEASLFQFPGALRRLFATILIYCEPGDVRKLWDDHYDSFSEDYRRQCESVDQVRNMVLTDIMIFLQSMGKTLVDFDLPKINADANLQFGGFREVQEEYSVVVEEEHLRARDSLNSDQKYAYNEIMRHVDDDCPGVFFIDGPGGTGKTFLYKALLANVRSRGFIALATASSGVAANNMPGGRTAHSRFKIPLNLDNNSMCNIKKQSGAAQLLRNAKIIIWDEASMAKRQAVEALDRTMQDIIGVALPFGGKIMVMGGDFRQVLPVVRRGTRAQIVDSSLRMSPLWSTIKKIRLTLNMRALTDPWFSGFLLRVGDGNEEALDEKFIRIPDDMTIPYTDNVDPKDALIDAIFPSLQINGADSDYIISRAILSTKNENVDEINDKLINKFCGDEKVYYSFDEAEDDRNNFYPVEFLNSLTVSGLPPHYLRLKIGCPIILLRNIDPSNGLCNGTRLICRGFQQNVIDAEIAIGQHAGKRVFLPRIPLCPSEDNMFPFKLKRKQFPVRLSFSMTINKAQGQTIPNVGVYLPESVFSHGQLYVALSRGISRGTTKVLVKPVKKFNRVGVYTSNVVYKEVLRDE</sequence>
<proteinExistence type="predicted"/>